<gene>
    <name evidence="1" type="ORF">LP422_21620</name>
</gene>
<sequence length="67" mass="7227">MSVATPDGEEIAVPATLHVKVRPTGAWIYRAIGGRRAAPPRGRDVAYRAGRSPRTGGDLHDRRPRGP</sequence>
<reference evidence="1" key="1">
    <citation type="submission" date="2021-11" db="EMBL/GenBank/DDBJ databases">
        <title>Study of the species diversity of bacterial strains isolated from a unique natural object - Shulgan-Tash cave (Bashkiria).</title>
        <authorList>
            <person name="Sazanova A.L."/>
            <person name="Chirak E.R."/>
            <person name="Safronova V.I."/>
        </authorList>
    </citation>
    <scope>NUCLEOTIDE SEQUENCE</scope>
    <source>
        <strain evidence="1">P1</strain>
    </source>
</reference>
<name>A0AC61U467_9MICO</name>
<evidence type="ECO:0000313" key="1">
    <source>
        <dbReference type="EMBL" id="UUZ44840.1"/>
    </source>
</evidence>
<dbReference type="EMBL" id="CP087977">
    <property type="protein sequence ID" value="UUZ44840.1"/>
    <property type="molecule type" value="Genomic_DNA"/>
</dbReference>
<accession>A0AC61U467</accession>
<evidence type="ECO:0000313" key="2">
    <source>
        <dbReference type="Proteomes" id="UP001059663"/>
    </source>
</evidence>
<organism evidence="1 2">
    <name type="scientific">Janibacter limosus</name>
    <dbReference type="NCBI Taxonomy" id="53458"/>
    <lineage>
        <taxon>Bacteria</taxon>
        <taxon>Bacillati</taxon>
        <taxon>Actinomycetota</taxon>
        <taxon>Actinomycetes</taxon>
        <taxon>Micrococcales</taxon>
        <taxon>Intrasporangiaceae</taxon>
        <taxon>Janibacter</taxon>
    </lineage>
</organism>
<protein>
    <submittedName>
        <fullName evidence="1">Uncharacterized protein</fullName>
    </submittedName>
</protein>
<proteinExistence type="predicted"/>
<dbReference type="Proteomes" id="UP001059663">
    <property type="component" value="Chromosome"/>
</dbReference>